<protein>
    <recommendedName>
        <fullName evidence="4">PEP-CTERM protein-sorting domain-containing protein</fullName>
    </recommendedName>
</protein>
<evidence type="ECO:0000313" key="2">
    <source>
        <dbReference type="EMBL" id="MDQ8209422.1"/>
    </source>
</evidence>
<gene>
    <name evidence="2" type="ORF">QEH52_17985</name>
</gene>
<keyword evidence="1" id="KW-0732">Signal</keyword>
<dbReference type="Proteomes" id="UP001225316">
    <property type="component" value="Unassembled WGS sequence"/>
</dbReference>
<dbReference type="RefSeq" id="WP_308952340.1">
    <property type="nucleotide sequence ID" value="NZ_JARXHW010000069.1"/>
</dbReference>
<evidence type="ECO:0008006" key="4">
    <source>
        <dbReference type="Google" id="ProtNLM"/>
    </source>
</evidence>
<evidence type="ECO:0000313" key="3">
    <source>
        <dbReference type="Proteomes" id="UP001225316"/>
    </source>
</evidence>
<accession>A0ABU1B1U5</accession>
<proteinExistence type="predicted"/>
<evidence type="ECO:0000256" key="1">
    <source>
        <dbReference type="SAM" id="SignalP"/>
    </source>
</evidence>
<comment type="caution">
    <text evidence="2">The sequence shown here is derived from an EMBL/GenBank/DDBJ whole genome shotgun (WGS) entry which is preliminary data.</text>
</comment>
<feature type="chain" id="PRO_5047493636" description="PEP-CTERM protein-sorting domain-containing protein" evidence="1">
    <location>
        <begin position="25"/>
        <end position="248"/>
    </location>
</feature>
<keyword evidence="3" id="KW-1185">Reference proteome</keyword>
<sequence>MYISLPKTLVIAATAVALSSISNAAVAPITAATYDVPIVGTMTDPVSFTSITVSGQTYSNFEYGTGIIGSTPGYYFTDGEDPSSAVAALSNSILTDGVLNITHGTTKVNFGRVITAQDLIFVTELVTSGTGETLAMGLIDSSGNNIAGTAVNFGNVGAGSGDLFAFSAERSTAGSTISATLRGSGVFLSDFNSTGGTDAYGIYFSDSSGGVLDPSVVGIATVPEPSAYATLASLFAFALVGYRRKFKA</sequence>
<feature type="signal peptide" evidence="1">
    <location>
        <begin position="1"/>
        <end position="24"/>
    </location>
</feature>
<organism evidence="2 3">
    <name type="scientific">Thalassobacterium maritimum</name>
    <dbReference type="NCBI Taxonomy" id="3041265"/>
    <lineage>
        <taxon>Bacteria</taxon>
        <taxon>Pseudomonadati</taxon>
        <taxon>Verrucomicrobiota</taxon>
        <taxon>Opitutia</taxon>
        <taxon>Puniceicoccales</taxon>
        <taxon>Coraliomargaritaceae</taxon>
        <taxon>Thalassobacterium</taxon>
    </lineage>
</organism>
<reference evidence="2 3" key="1">
    <citation type="submission" date="2023-04" db="EMBL/GenBank/DDBJ databases">
        <title>A novel bacteria isolated from coastal sediment.</title>
        <authorList>
            <person name="Liu X.-J."/>
            <person name="Du Z.-J."/>
        </authorList>
    </citation>
    <scope>NUCLEOTIDE SEQUENCE [LARGE SCALE GENOMIC DNA]</scope>
    <source>
        <strain evidence="2 3">SDUM461003</strain>
    </source>
</reference>
<name>A0ABU1B1U5_9BACT</name>
<dbReference type="EMBL" id="JARXHW010000069">
    <property type="protein sequence ID" value="MDQ8209422.1"/>
    <property type="molecule type" value="Genomic_DNA"/>
</dbReference>